<evidence type="ECO:0000259" key="4">
    <source>
        <dbReference type="Pfam" id="PF13193"/>
    </source>
</evidence>
<name>A0A1H7T395_STRJI</name>
<organism evidence="5 6">
    <name type="scientific">Streptacidiphilus jiangxiensis</name>
    <dbReference type="NCBI Taxonomy" id="235985"/>
    <lineage>
        <taxon>Bacteria</taxon>
        <taxon>Bacillati</taxon>
        <taxon>Actinomycetota</taxon>
        <taxon>Actinomycetes</taxon>
        <taxon>Kitasatosporales</taxon>
        <taxon>Streptomycetaceae</taxon>
        <taxon>Streptacidiphilus</taxon>
    </lineage>
</organism>
<sequence length="567" mass="59706">MSTAWPKGLPRSLDYPAGTVADLLAGSAHRYSDRIALIDGAEQLTYSELYDRALRVAQGLRERGVRPGEAVAVHLPNSLWFTVSYYGVLFAGAVVVPVNPTQPPSAVRQQLQDSGAVAAVTHPAVAAQLVAAVADLPAVRLAVVAPTTEAAPGPSLREVPRFPGSAVSLAELLESEPMPPAELDGDSVAHLAFTGGTTGVPKAVRVLHRNLITNVLQVACWRSAATPHADPEGRIHLRPVPEAVTEHHIPVGGATGISVSPLFHGMGMVTQSCFAAVGVTVVVFGRFDPVRYLDAVERHRVHAINGAPALCHALLAVPGVRERDLSCVRLVTTGSAPISPAVLDELREILPNAVISDGYGLTEATMGVAISPLDSAQPRPPGSTGLPIFDTEIEIRSVDGAAPVPSGAQGEVWVRGPQTTGGYHGHPELTAGQYADGWLRTGDLGTVDEEGWLSLVGRAKDMLIYKGYNVYPGPLENILRAHPAVAQASVVGRPDADAGEVPVAFVVLKSEAGAATSALAQELMSYVAERVAPYQRIRAVEFLDAFPLSPAGKVLKTELRRRLTDDS</sequence>
<feature type="domain" description="AMP-dependent synthetase/ligase" evidence="3">
    <location>
        <begin position="27"/>
        <end position="424"/>
    </location>
</feature>
<proteinExistence type="inferred from homology"/>
<feature type="domain" description="AMP-binding enzyme C-terminal" evidence="4">
    <location>
        <begin position="475"/>
        <end position="553"/>
    </location>
</feature>
<dbReference type="InterPro" id="IPR020845">
    <property type="entry name" value="AMP-binding_CS"/>
</dbReference>
<comment type="similarity">
    <text evidence="1">Belongs to the ATP-dependent AMP-binding enzyme family.</text>
</comment>
<evidence type="ECO:0000256" key="2">
    <source>
        <dbReference type="ARBA" id="ARBA00022598"/>
    </source>
</evidence>
<dbReference type="PANTHER" id="PTHR24096">
    <property type="entry name" value="LONG-CHAIN-FATTY-ACID--COA LIGASE"/>
    <property type="match status" value="1"/>
</dbReference>
<dbReference type="InterPro" id="IPR045851">
    <property type="entry name" value="AMP-bd_C_sf"/>
</dbReference>
<dbReference type="STRING" id="235985.SAMN05414137_11347"/>
<dbReference type="Gene3D" id="3.30.300.30">
    <property type="match status" value="1"/>
</dbReference>
<accession>A0A1H7T395</accession>
<keyword evidence="6" id="KW-1185">Reference proteome</keyword>
<dbReference type="EMBL" id="FOAZ01000013">
    <property type="protein sequence ID" value="SEL79198.1"/>
    <property type="molecule type" value="Genomic_DNA"/>
</dbReference>
<reference evidence="6" key="1">
    <citation type="submission" date="2016-10" db="EMBL/GenBank/DDBJ databases">
        <authorList>
            <person name="Varghese N."/>
        </authorList>
    </citation>
    <scope>NUCLEOTIDE SEQUENCE [LARGE SCALE GENOMIC DNA]</scope>
    <source>
        <strain evidence="6">DSM 45096 / BCRC 16803 / CGMCC 4.1857 / CIP 109030 / JCM 12277 / KCTC 19219 / NBRC 100920 / 33214</strain>
    </source>
</reference>
<dbReference type="InterPro" id="IPR042099">
    <property type="entry name" value="ANL_N_sf"/>
</dbReference>
<dbReference type="Proteomes" id="UP000183015">
    <property type="component" value="Unassembled WGS sequence"/>
</dbReference>
<dbReference type="eggNOG" id="COG0318">
    <property type="taxonomic scope" value="Bacteria"/>
</dbReference>
<evidence type="ECO:0000313" key="6">
    <source>
        <dbReference type="Proteomes" id="UP000183015"/>
    </source>
</evidence>
<evidence type="ECO:0000256" key="1">
    <source>
        <dbReference type="ARBA" id="ARBA00006432"/>
    </source>
</evidence>
<dbReference type="AlphaFoldDB" id="A0A1H7T395"/>
<dbReference type="InterPro" id="IPR025110">
    <property type="entry name" value="AMP-bd_C"/>
</dbReference>
<protein>
    <submittedName>
        <fullName evidence="5">Long-chain acyl-CoA synthetase</fullName>
    </submittedName>
</protein>
<gene>
    <name evidence="5" type="ORF">SAMN05414137_11347</name>
</gene>
<dbReference type="RefSeq" id="WP_042444093.1">
    <property type="nucleotide sequence ID" value="NZ_BBPN01000006.1"/>
</dbReference>
<dbReference type="Pfam" id="PF13193">
    <property type="entry name" value="AMP-binding_C"/>
    <property type="match status" value="1"/>
</dbReference>
<dbReference type="PANTHER" id="PTHR24096:SF149">
    <property type="entry name" value="AMP-BINDING DOMAIN-CONTAINING PROTEIN-RELATED"/>
    <property type="match status" value="1"/>
</dbReference>
<dbReference type="PROSITE" id="PS00455">
    <property type="entry name" value="AMP_BINDING"/>
    <property type="match status" value="1"/>
</dbReference>
<dbReference type="GO" id="GO:0016405">
    <property type="term" value="F:CoA-ligase activity"/>
    <property type="evidence" value="ECO:0007669"/>
    <property type="project" value="TreeGrafter"/>
</dbReference>
<evidence type="ECO:0000259" key="3">
    <source>
        <dbReference type="Pfam" id="PF00501"/>
    </source>
</evidence>
<dbReference type="Pfam" id="PF00501">
    <property type="entry name" value="AMP-binding"/>
    <property type="match status" value="1"/>
</dbReference>
<dbReference type="SUPFAM" id="SSF56801">
    <property type="entry name" value="Acetyl-CoA synthetase-like"/>
    <property type="match status" value="1"/>
</dbReference>
<dbReference type="OrthoDB" id="9803968at2"/>
<keyword evidence="2" id="KW-0436">Ligase</keyword>
<dbReference type="Gene3D" id="3.40.50.12780">
    <property type="entry name" value="N-terminal domain of ligase-like"/>
    <property type="match status" value="1"/>
</dbReference>
<evidence type="ECO:0000313" key="5">
    <source>
        <dbReference type="EMBL" id="SEL79198.1"/>
    </source>
</evidence>
<dbReference type="InterPro" id="IPR000873">
    <property type="entry name" value="AMP-dep_synth/lig_dom"/>
</dbReference>